<dbReference type="InterPro" id="IPR008906">
    <property type="entry name" value="HATC_C_dom"/>
</dbReference>
<dbReference type="InterPro" id="IPR052634">
    <property type="entry name" value="Sperm_flagellar-bone_growth"/>
</dbReference>
<accession>A0A8C4UM40</accession>
<keyword evidence="3" id="KW-1185">Reference proteome</keyword>
<dbReference type="Pfam" id="PF05699">
    <property type="entry name" value="Dimer_Tnp_hAT"/>
    <property type="match status" value="1"/>
</dbReference>
<dbReference type="PANTHER" id="PTHR14919:SF0">
    <property type="entry name" value="SPERM FLAGELLAR PROTEIN 2"/>
    <property type="match status" value="1"/>
</dbReference>
<sequence>MKCILSLLIYSKRYYSNRIVKLHIIPILGNCPPKKDPSGQEFTSDNSQDGLSKVLDVVNILSILVLHCTLSQLSVRAQLGAASQNLLKKGKSIPDELLIDILLEAINQTPPEKGWIVDGFPMTIDQAKLFEKAYTGLDPETKDENCGKLSLVTDPRVPSKLPVTSPAFDVSILLDISDTVVLKRVANLKYSDILEEKIDLARDQVLHRLSGFLDMWPKLEKWFSGHQNILVKVNAETEESLVCQTVEEIIMEEIAKTQNRSKFSGSYFLQFSQKILWSAQEIPPGDKLLPVTPQDLLPPIPVELPPIEPGSDQWIYVDEPLPKEIPGFLVPYWEMVEKAYMNTIKTILRCLREEQHSVIYYLAEVRKQFQDYLKRPDTKQEFVSQWQSDFNSIADDLREDEETKAELHQRVTDLRNRLWDICDNRREEAEQERTTIMNDGWLQDHRGIAMNHFFSIMQAEVDRFQDTKRLLHDYYRAMEGKIPTDDGQDFTRIPLLDIIDIEIPLVSWKLPSPEINITKSKPKATLQKSAKDESCENGVTSFRRDENLITSTWQTAVTVLSNMVRNLTMKTEEAYKDMEKWLESRFLAEMSSVEKLAEVSRHHIESSSKIQYEIILEETDFFISTDVKVIPDPVPLPHVPRVETSGSGTLTVSQLNALHKQFLQVAPKGKKNFSFSLLKDCVTYLKFKRDLEHQITKRNRQFPKIWLTKYSWLKYDDERGIMFCAPCRKHNVDLGENIHNFCSGTDDFKLEFINTHQSSEAHAWATCMEAASTASPNAASAEQMLKSMNSITLGRVENIFRTCHAIAKSGRPFTDLDWMCKLDDMKGVDIGSVFRNDKSARMFIHFIAEVERRALKEKLEKCKFFSVISDGVTDSILKAAAVVYVRFANEGKVHCQIVGVQPVHKPDASAIKNAIEETLQINLQLSLASQDWSRKLVGFGSDGTDVMVGENSRVAKLLREIQPCVQSVHCFAHRLKLAYKGALKNIQLYNILSNVLRSLYYFYRNSPLNKNNLKATYEAIKLRPAVPSRIGGSQWLPRLQTALQILLKGYPAIVLHLNSRSSNKQKVKGLLHILLRMEIVIFSHFLLDVINVLNILSRVTLDHDSSIADIFATMQSTLETLHMYQTRAGPKERLIETIQHFHGYQLVGNRNISAVRTTVLRNLVKRLRDCFCDASQDVLKATTIGSFKLWPDKIKQEFGEKEVSVLTKHYEVILEAASVKIGEVETEWNMLKIELYNRFQNIQTLTWDVVNSDYSKKYPNILTLVDLILTLPASSAETERGFSQMKLTMMHLHSKLRSESVTDLMIIQMNSPDIKRFDPQKAIHLWNVTWQRKRRLQGGDMMTSERSDYSSEFDLESFCGSD</sequence>
<dbReference type="SUPFAM" id="SSF52540">
    <property type="entry name" value="P-loop containing nucleoside triphosphate hydrolases"/>
    <property type="match status" value="1"/>
</dbReference>
<dbReference type="GO" id="GO:0046983">
    <property type="term" value="F:protein dimerization activity"/>
    <property type="evidence" value="ECO:0007669"/>
    <property type="project" value="InterPro"/>
</dbReference>
<evidence type="ECO:0000313" key="2">
    <source>
        <dbReference type="Ensembl" id="ENSFTIP00000013610.1"/>
    </source>
</evidence>
<dbReference type="Ensembl" id="ENSFTIT00000014194.1">
    <property type="protein sequence ID" value="ENSFTIP00000013610.1"/>
    <property type="gene ID" value="ENSFTIG00000009046.1"/>
</dbReference>
<feature type="domain" description="TTF-type" evidence="1">
    <location>
        <begin position="698"/>
        <end position="783"/>
    </location>
</feature>
<dbReference type="Proteomes" id="UP000694562">
    <property type="component" value="Unplaced"/>
</dbReference>
<reference evidence="2" key="1">
    <citation type="submission" date="2025-08" db="UniProtKB">
        <authorList>
            <consortium name="Ensembl"/>
        </authorList>
    </citation>
    <scope>IDENTIFICATION</scope>
</reference>
<dbReference type="Pfam" id="PF25431">
    <property type="entry name" value="zf-C17orf113"/>
    <property type="match status" value="1"/>
</dbReference>
<proteinExistence type="predicted"/>
<dbReference type="InterPro" id="IPR027417">
    <property type="entry name" value="P-loop_NTPase"/>
</dbReference>
<dbReference type="InterPro" id="IPR006580">
    <property type="entry name" value="Znf_TTF"/>
</dbReference>
<dbReference type="SUPFAM" id="SSF53098">
    <property type="entry name" value="Ribonuclease H-like"/>
    <property type="match status" value="1"/>
</dbReference>
<evidence type="ECO:0000259" key="1">
    <source>
        <dbReference type="SMART" id="SM00597"/>
    </source>
</evidence>
<protein>
    <submittedName>
        <fullName evidence="2">Sperm flagellar 2</fullName>
    </submittedName>
</protein>
<dbReference type="GO" id="GO:0097225">
    <property type="term" value="C:sperm midpiece"/>
    <property type="evidence" value="ECO:0007669"/>
    <property type="project" value="TreeGrafter"/>
</dbReference>
<dbReference type="Gene3D" id="3.40.50.300">
    <property type="entry name" value="P-loop containing nucleotide triphosphate hydrolases"/>
    <property type="match status" value="1"/>
</dbReference>
<dbReference type="GO" id="GO:0007288">
    <property type="term" value="P:sperm axoneme assembly"/>
    <property type="evidence" value="ECO:0007669"/>
    <property type="project" value="TreeGrafter"/>
</dbReference>
<dbReference type="InterPro" id="IPR012337">
    <property type="entry name" value="RNaseH-like_sf"/>
</dbReference>
<dbReference type="OrthoDB" id="62528at2759"/>
<evidence type="ECO:0000313" key="3">
    <source>
        <dbReference type="Proteomes" id="UP000694562"/>
    </source>
</evidence>
<name>A0A8C4UM40_FALTI</name>
<reference evidence="2" key="2">
    <citation type="submission" date="2025-09" db="UniProtKB">
        <authorList>
            <consortium name="Ensembl"/>
        </authorList>
    </citation>
    <scope>IDENTIFICATION</scope>
</reference>
<dbReference type="SMART" id="SM00597">
    <property type="entry name" value="ZnF_TTF"/>
    <property type="match status" value="1"/>
</dbReference>
<dbReference type="GO" id="GO:0002177">
    <property type="term" value="C:manchette"/>
    <property type="evidence" value="ECO:0007669"/>
    <property type="project" value="TreeGrafter"/>
</dbReference>
<dbReference type="Pfam" id="PF00406">
    <property type="entry name" value="ADK"/>
    <property type="match status" value="1"/>
</dbReference>
<organism evidence="2 3">
    <name type="scientific">Falco tinnunculus</name>
    <name type="common">Common kestrel</name>
    <dbReference type="NCBI Taxonomy" id="100819"/>
    <lineage>
        <taxon>Eukaryota</taxon>
        <taxon>Metazoa</taxon>
        <taxon>Chordata</taxon>
        <taxon>Craniata</taxon>
        <taxon>Vertebrata</taxon>
        <taxon>Euteleostomi</taxon>
        <taxon>Archelosauria</taxon>
        <taxon>Archosauria</taxon>
        <taxon>Dinosauria</taxon>
        <taxon>Saurischia</taxon>
        <taxon>Theropoda</taxon>
        <taxon>Coelurosauria</taxon>
        <taxon>Aves</taxon>
        <taxon>Neognathae</taxon>
        <taxon>Neoaves</taxon>
        <taxon>Telluraves</taxon>
        <taxon>Australaves</taxon>
        <taxon>Falconiformes</taxon>
        <taxon>Falconidae</taxon>
        <taxon>Falco</taxon>
    </lineage>
</organism>
<dbReference type="PANTHER" id="PTHR14919">
    <property type="entry name" value="KPL2-RELATED"/>
    <property type="match status" value="1"/>
</dbReference>
<dbReference type="InterPro" id="IPR057456">
    <property type="entry name" value="Znf_C17orf113"/>
</dbReference>